<dbReference type="EnsemblPlants" id="KEH37589">
    <property type="protein sequence ID" value="KEH37589"/>
    <property type="gene ID" value="MTR_2g041710"/>
</dbReference>
<proteinExistence type="predicted"/>
<dbReference type="AlphaFoldDB" id="A0A072V690"/>
<evidence type="ECO:0000313" key="1">
    <source>
        <dbReference type="EMBL" id="KEH37589.1"/>
    </source>
</evidence>
<name>A0A072V690_MEDTR</name>
<dbReference type="HOGENOM" id="CLU_2658169_0_0_1"/>
<organism evidence="1 3">
    <name type="scientific">Medicago truncatula</name>
    <name type="common">Barrel medic</name>
    <name type="synonym">Medicago tribuloides</name>
    <dbReference type="NCBI Taxonomy" id="3880"/>
    <lineage>
        <taxon>Eukaryota</taxon>
        <taxon>Viridiplantae</taxon>
        <taxon>Streptophyta</taxon>
        <taxon>Embryophyta</taxon>
        <taxon>Tracheophyta</taxon>
        <taxon>Spermatophyta</taxon>
        <taxon>Magnoliopsida</taxon>
        <taxon>eudicotyledons</taxon>
        <taxon>Gunneridae</taxon>
        <taxon>Pentapetalae</taxon>
        <taxon>rosids</taxon>
        <taxon>fabids</taxon>
        <taxon>Fabales</taxon>
        <taxon>Fabaceae</taxon>
        <taxon>Papilionoideae</taxon>
        <taxon>50 kb inversion clade</taxon>
        <taxon>NPAAA clade</taxon>
        <taxon>Hologalegina</taxon>
        <taxon>IRL clade</taxon>
        <taxon>Trifolieae</taxon>
        <taxon>Medicago</taxon>
    </lineage>
</organism>
<reference evidence="1 3" key="2">
    <citation type="journal article" date="2014" name="BMC Genomics">
        <title>An improved genome release (version Mt4.0) for the model legume Medicago truncatula.</title>
        <authorList>
            <person name="Tang H."/>
            <person name="Krishnakumar V."/>
            <person name="Bidwell S."/>
            <person name="Rosen B."/>
            <person name="Chan A."/>
            <person name="Zhou S."/>
            <person name="Gentzbittel L."/>
            <person name="Childs K.L."/>
            <person name="Yandell M."/>
            <person name="Gundlach H."/>
            <person name="Mayer K.F."/>
            <person name="Schwartz D.C."/>
            <person name="Town C.D."/>
        </authorList>
    </citation>
    <scope>GENOME REANNOTATION</scope>
    <source>
        <strain evidence="1">A17</strain>
        <strain evidence="2 3">cv. Jemalong A17</strain>
    </source>
</reference>
<reference evidence="1 3" key="1">
    <citation type="journal article" date="2011" name="Nature">
        <title>The Medicago genome provides insight into the evolution of rhizobial symbioses.</title>
        <authorList>
            <person name="Young N.D."/>
            <person name="Debelle F."/>
            <person name="Oldroyd G.E."/>
            <person name="Geurts R."/>
            <person name="Cannon S.B."/>
            <person name="Udvardi M.K."/>
            <person name="Benedito V.A."/>
            <person name="Mayer K.F."/>
            <person name="Gouzy J."/>
            <person name="Schoof H."/>
            <person name="Van de Peer Y."/>
            <person name="Proost S."/>
            <person name="Cook D.R."/>
            <person name="Meyers B.C."/>
            <person name="Spannagl M."/>
            <person name="Cheung F."/>
            <person name="De Mita S."/>
            <person name="Krishnakumar V."/>
            <person name="Gundlach H."/>
            <person name="Zhou S."/>
            <person name="Mudge J."/>
            <person name="Bharti A.K."/>
            <person name="Murray J.D."/>
            <person name="Naoumkina M.A."/>
            <person name="Rosen B."/>
            <person name="Silverstein K.A."/>
            <person name="Tang H."/>
            <person name="Rombauts S."/>
            <person name="Zhao P.X."/>
            <person name="Zhou P."/>
            <person name="Barbe V."/>
            <person name="Bardou P."/>
            <person name="Bechner M."/>
            <person name="Bellec A."/>
            <person name="Berger A."/>
            <person name="Berges H."/>
            <person name="Bidwell S."/>
            <person name="Bisseling T."/>
            <person name="Choisne N."/>
            <person name="Couloux A."/>
            <person name="Denny R."/>
            <person name="Deshpande S."/>
            <person name="Dai X."/>
            <person name="Doyle J.J."/>
            <person name="Dudez A.M."/>
            <person name="Farmer A.D."/>
            <person name="Fouteau S."/>
            <person name="Franken C."/>
            <person name="Gibelin C."/>
            <person name="Gish J."/>
            <person name="Goldstein S."/>
            <person name="Gonzalez A.J."/>
            <person name="Green P.J."/>
            <person name="Hallab A."/>
            <person name="Hartog M."/>
            <person name="Hua A."/>
            <person name="Humphray S.J."/>
            <person name="Jeong D.H."/>
            <person name="Jing Y."/>
            <person name="Jocker A."/>
            <person name="Kenton S.M."/>
            <person name="Kim D.J."/>
            <person name="Klee K."/>
            <person name="Lai H."/>
            <person name="Lang C."/>
            <person name="Lin S."/>
            <person name="Macmil S.L."/>
            <person name="Magdelenat G."/>
            <person name="Matthews L."/>
            <person name="McCorrison J."/>
            <person name="Monaghan E.L."/>
            <person name="Mun J.H."/>
            <person name="Najar F.Z."/>
            <person name="Nicholson C."/>
            <person name="Noirot C."/>
            <person name="O'Bleness M."/>
            <person name="Paule C.R."/>
            <person name="Poulain J."/>
            <person name="Prion F."/>
            <person name="Qin B."/>
            <person name="Qu C."/>
            <person name="Retzel E.F."/>
            <person name="Riddle C."/>
            <person name="Sallet E."/>
            <person name="Samain S."/>
            <person name="Samson N."/>
            <person name="Sanders I."/>
            <person name="Saurat O."/>
            <person name="Scarpelli C."/>
            <person name="Schiex T."/>
            <person name="Segurens B."/>
            <person name="Severin A.J."/>
            <person name="Sherrier D.J."/>
            <person name="Shi R."/>
            <person name="Sims S."/>
            <person name="Singer S.R."/>
            <person name="Sinharoy S."/>
            <person name="Sterck L."/>
            <person name="Viollet A."/>
            <person name="Wang B.B."/>
            <person name="Wang K."/>
            <person name="Wang M."/>
            <person name="Wang X."/>
            <person name="Warfsmann J."/>
            <person name="Weissenbach J."/>
            <person name="White D.D."/>
            <person name="White J.D."/>
            <person name="Wiley G.B."/>
            <person name="Wincker P."/>
            <person name="Xing Y."/>
            <person name="Yang L."/>
            <person name="Yao Z."/>
            <person name="Ying F."/>
            <person name="Zhai J."/>
            <person name="Zhou L."/>
            <person name="Zuber A."/>
            <person name="Denarie J."/>
            <person name="Dixon R.A."/>
            <person name="May G.D."/>
            <person name="Schwartz D.C."/>
            <person name="Rogers J."/>
            <person name="Quetier F."/>
            <person name="Town C.D."/>
            <person name="Roe B.A."/>
        </authorList>
    </citation>
    <scope>NUCLEOTIDE SEQUENCE [LARGE SCALE GENOMIC DNA]</scope>
    <source>
        <strain evidence="1">A17</strain>
        <strain evidence="2 3">cv. Jemalong A17</strain>
    </source>
</reference>
<accession>A0A072V690</accession>
<keyword evidence="3" id="KW-1185">Reference proteome</keyword>
<dbReference type="EMBL" id="CM001218">
    <property type="protein sequence ID" value="KEH37589.1"/>
    <property type="molecule type" value="Genomic_DNA"/>
</dbReference>
<protein>
    <submittedName>
        <fullName evidence="1 2">Uncharacterized protein</fullName>
    </submittedName>
</protein>
<dbReference type="Proteomes" id="UP000002051">
    <property type="component" value="Chromosome 2"/>
</dbReference>
<sequence>MATKFWDLGNREYPQGTIYNSPSKRGYADLQLENSTVQNFKATHAKPIDLHHLSPNCHRFSTILVAKGRSDKVPFW</sequence>
<evidence type="ECO:0000313" key="2">
    <source>
        <dbReference type="EnsemblPlants" id="KEH37589"/>
    </source>
</evidence>
<evidence type="ECO:0000313" key="3">
    <source>
        <dbReference type="Proteomes" id="UP000002051"/>
    </source>
</evidence>
<gene>
    <name evidence="1" type="ordered locus">MTR_2g041710</name>
</gene>
<reference evidence="2" key="3">
    <citation type="submission" date="2015-04" db="UniProtKB">
        <authorList>
            <consortium name="EnsemblPlants"/>
        </authorList>
    </citation>
    <scope>IDENTIFICATION</scope>
    <source>
        <strain evidence="2">cv. Jemalong A17</strain>
    </source>
</reference>